<dbReference type="AlphaFoldDB" id="A0A7I7RQJ6"/>
<dbReference type="EMBL" id="AP022592">
    <property type="protein sequence ID" value="BBY46797.1"/>
    <property type="molecule type" value="Genomic_DNA"/>
</dbReference>
<feature type="region of interest" description="Disordered" evidence="1">
    <location>
        <begin position="27"/>
        <end position="90"/>
    </location>
</feature>
<evidence type="ECO:0000313" key="4">
    <source>
        <dbReference type="Proteomes" id="UP000467428"/>
    </source>
</evidence>
<evidence type="ECO:0000256" key="1">
    <source>
        <dbReference type="SAM" id="MobiDB-lite"/>
    </source>
</evidence>
<sequence length="90" mass="8800">MKTPRFSWRTVAVGGAAAATVLSLAACGGGGTPSPSTTPSTTTTSPTSTSPAPTEKSLDPHGGNLFTPPVHATPAPNIQGGQHPGINGIP</sequence>
<evidence type="ECO:0000256" key="2">
    <source>
        <dbReference type="SAM" id="SignalP"/>
    </source>
</evidence>
<feature type="signal peptide" evidence="2">
    <location>
        <begin position="1"/>
        <end position="25"/>
    </location>
</feature>
<feature type="chain" id="PRO_5029441288" description="Lipoprotein" evidence="2">
    <location>
        <begin position="26"/>
        <end position="90"/>
    </location>
</feature>
<keyword evidence="2" id="KW-0732">Signal</keyword>
<keyword evidence="3" id="KW-0614">Plasmid</keyword>
<feature type="compositionally biased region" description="Low complexity" evidence="1">
    <location>
        <begin position="33"/>
        <end position="54"/>
    </location>
</feature>
<reference evidence="3 4" key="1">
    <citation type="journal article" date="2019" name="Emerg. Microbes Infect.">
        <title>Comprehensive subspecies identification of 175 nontuberculous mycobacteria species based on 7547 genomic profiles.</title>
        <authorList>
            <person name="Matsumoto Y."/>
            <person name="Kinjo T."/>
            <person name="Motooka D."/>
            <person name="Nabeya D."/>
            <person name="Jung N."/>
            <person name="Uechi K."/>
            <person name="Horii T."/>
            <person name="Iida T."/>
            <person name="Fujita J."/>
            <person name="Nakamura S."/>
        </authorList>
    </citation>
    <scope>NUCLEOTIDE SEQUENCE [LARGE SCALE GENOMIC DNA]</scope>
    <source>
        <strain evidence="3 4">JCM 18538</strain>
        <plasmid evidence="3">pJCM18538</plasmid>
    </source>
</reference>
<organism evidence="3 4">
    <name type="scientific">Mycolicibacterium arabiense</name>
    <dbReference type="NCBI Taxonomy" id="1286181"/>
    <lineage>
        <taxon>Bacteria</taxon>
        <taxon>Bacillati</taxon>
        <taxon>Actinomycetota</taxon>
        <taxon>Actinomycetes</taxon>
        <taxon>Mycobacteriales</taxon>
        <taxon>Mycobacteriaceae</taxon>
        <taxon>Mycolicibacterium</taxon>
    </lineage>
</organism>
<evidence type="ECO:0000313" key="3">
    <source>
        <dbReference type="EMBL" id="BBY46797.1"/>
    </source>
</evidence>
<dbReference type="PROSITE" id="PS51257">
    <property type="entry name" value="PROKAR_LIPOPROTEIN"/>
    <property type="match status" value="1"/>
</dbReference>
<evidence type="ECO:0008006" key="5">
    <source>
        <dbReference type="Google" id="ProtNLM"/>
    </source>
</evidence>
<protein>
    <recommendedName>
        <fullName evidence="5">Lipoprotein</fullName>
    </recommendedName>
</protein>
<name>A0A7I7RQJ6_9MYCO</name>
<geneLocation type="plasmid" evidence="3">
    <name>pJCM18538</name>
</geneLocation>
<proteinExistence type="predicted"/>
<dbReference type="Proteomes" id="UP000467428">
    <property type="component" value="Plasmid pJCM18538"/>
</dbReference>
<dbReference type="KEGG" id="marz:MARA_02270"/>
<keyword evidence="4" id="KW-1185">Reference proteome</keyword>
<accession>A0A7I7RQJ6</accession>
<gene>
    <name evidence="3" type="ORF">MARA_02270</name>
</gene>